<evidence type="ECO:0000313" key="4">
    <source>
        <dbReference type="Proteomes" id="UP000183997"/>
    </source>
</evidence>
<feature type="domain" description="DUF4179" evidence="2">
    <location>
        <begin position="39"/>
        <end position="125"/>
    </location>
</feature>
<keyword evidence="4" id="KW-1185">Reference proteome</keyword>
<protein>
    <recommendedName>
        <fullName evidence="2">DUF4179 domain-containing protein</fullName>
    </recommendedName>
</protein>
<name>A0A1M6TDS8_9FIRM</name>
<dbReference type="STRING" id="1121421.SAMN02745123_02277"/>
<dbReference type="Pfam" id="PF13786">
    <property type="entry name" value="DUF4179"/>
    <property type="match status" value="1"/>
</dbReference>
<accession>A0A1M6TDS8</accession>
<feature type="transmembrane region" description="Helical" evidence="1">
    <location>
        <begin position="43"/>
        <end position="61"/>
    </location>
</feature>
<evidence type="ECO:0000256" key="1">
    <source>
        <dbReference type="SAM" id="Phobius"/>
    </source>
</evidence>
<dbReference type="RefSeq" id="WP_072914361.1">
    <property type="nucleotide sequence ID" value="NZ_FRAR01000016.1"/>
</dbReference>
<dbReference type="Proteomes" id="UP000183997">
    <property type="component" value="Unassembled WGS sequence"/>
</dbReference>
<dbReference type="AlphaFoldDB" id="A0A1M6TDS8"/>
<dbReference type="InterPro" id="IPR025436">
    <property type="entry name" value="DUF4179"/>
</dbReference>
<dbReference type="EMBL" id="FRAR01000016">
    <property type="protein sequence ID" value="SHK54986.1"/>
    <property type="molecule type" value="Genomic_DNA"/>
</dbReference>
<sequence>MKTIEDELKKGKTNLDQLEVPEELELKLRNALVKAKPRRRTGWQIRLAVACLALFMISYNFDTFAYFGKKLVGYDNVMNGALKELNELGKGQLIGNSYTFKNGILFTLDGIMIDESQLFAFYSLQDPTGQVDVGQMNHHIQIEGSWGRYYMESGRGELNEAKNQINWITSFKPPFFLEKKMHVKLTLTGNGKSNGEEGEITFSIDRKKAMGYTLQKGINETFKVEGTKVSLESIAASPTRTVINGSIQNIFELAMDQIKEERIRPKIVSIKLLANGQVVPEQGSQMSTDLKGITFRYFYDALPDQLNTVQIVVESLLADYDVKQQVALEENGRKQQLQILGQDIEVNKVYQSRGSTYVTITTEEITVLTRVYLIVDGKRIELQETITNEMQKLADGKILHIRTLQFPATGKSYQLDIERMTSVKKYNKIIDIPVN</sequence>
<proteinExistence type="predicted"/>
<evidence type="ECO:0000313" key="3">
    <source>
        <dbReference type="EMBL" id="SHK54986.1"/>
    </source>
</evidence>
<reference evidence="4" key="1">
    <citation type="submission" date="2016-11" db="EMBL/GenBank/DDBJ databases">
        <authorList>
            <person name="Varghese N."/>
            <person name="Submissions S."/>
        </authorList>
    </citation>
    <scope>NUCLEOTIDE SEQUENCE [LARGE SCALE GENOMIC DNA]</scope>
    <source>
        <strain evidence="4">DSM 10349</strain>
    </source>
</reference>
<gene>
    <name evidence="3" type="ORF">SAMN02745123_02277</name>
</gene>
<evidence type="ECO:0000259" key="2">
    <source>
        <dbReference type="Pfam" id="PF13786"/>
    </source>
</evidence>
<organism evidence="3 4">
    <name type="scientific">Desulforamulus aeronauticus DSM 10349</name>
    <dbReference type="NCBI Taxonomy" id="1121421"/>
    <lineage>
        <taxon>Bacteria</taxon>
        <taxon>Bacillati</taxon>
        <taxon>Bacillota</taxon>
        <taxon>Clostridia</taxon>
        <taxon>Eubacteriales</taxon>
        <taxon>Peptococcaceae</taxon>
        <taxon>Desulforamulus</taxon>
    </lineage>
</organism>
<keyword evidence="1" id="KW-1133">Transmembrane helix</keyword>
<keyword evidence="1" id="KW-0472">Membrane</keyword>
<keyword evidence="1" id="KW-0812">Transmembrane</keyword>